<dbReference type="RefSeq" id="WP_227307064.1">
    <property type="nucleotide sequence ID" value="NZ_JAESVA010000003.1"/>
</dbReference>
<gene>
    <name evidence="1" type="ORF">ACELLULO517_09245</name>
</gene>
<dbReference type="AlphaFoldDB" id="A0A963Z0F3"/>
<dbReference type="EMBL" id="JAESVA010000003">
    <property type="protein sequence ID" value="MCB8880416.1"/>
    <property type="molecule type" value="Genomic_DNA"/>
</dbReference>
<reference evidence="1 2" key="1">
    <citation type="journal article" date="2021" name="Microorganisms">
        <title>Acidisoma silvae sp. nov. and Acidisomacellulosilytica sp. nov., Two Acidophilic Bacteria Isolated from Decaying Wood, Hydrolyzing Cellulose and Producing Poly-3-hydroxybutyrate.</title>
        <authorList>
            <person name="Mieszkin S."/>
            <person name="Pouder E."/>
            <person name="Uroz S."/>
            <person name="Simon-Colin C."/>
            <person name="Alain K."/>
        </authorList>
    </citation>
    <scope>NUCLEOTIDE SEQUENCE [LARGE SCALE GENOMIC DNA]</scope>
    <source>
        <strain evidence="1 2">HW T5.17</strain>
    </source>
</reference>
<protein>
    <recommendedName>
        <fullName evidence="3">LysM peptidoglycan-binding domain-containing protein</fullName>
    </recommendedName>
</protein>
<dbReference type="Proteomes" id="UP000721844">
    <property type="component" value="Unassembled WGS sequence"/>
</dbReference>
<accession>A0A963Z0F3</accession>
<comment type="caution">
    <text evidence="1">The sequence shown here is derived from an EMBL/GenBank/DDBJ whole genome shotgun (WGS) entry which is preliminary data.</text>
</comment>
<proteinExistence type="predicted"/>
<evidence type="ECO:0000313" key="2">
    <source>
        <dbReference type="Proteomes" id="UP000721844"/>
    </source>
</evidence>
<keyword evidence="2" id="KW-1185">Reference proteome</keyword>
<name>A0A963Z0F3_9PROT</name>
<sequence>MTTITVAGGDLFHIAAARLGDATQWVRIAQLNNLKDPVLDGVTLLMLPPVDLSAGGGIAAQ</sequence>
<organism evidence="1 2">
    <name type="scientific">Acidisoma cellulosilyticum</name>
    <dbReference type="NCBI Taxonomy" id="2802395"/>
    <lineage>
        <taxon>Bacteria</taxon>
        <taxon>Pseudomonadati</taxon>
        <taxon>Pseudomonadota</taxon>
        <taxon>Alphaproteobacteria</taxon>
        <taxon>Acetobacterales</taxon>
        <taxon>Acidocellaceae</taxon>
        <taxon>Acidisoma</taxon>
    </lineage>
</organism>
<evidence type="ECO:0008006" key="3">
    <source>
        <dbReference type="Google" id="ProtNLM"/>
    </source>
</evidence>
<evidence type="ECO:0000313" key="1">
    <source>
        <dbReference type="EMBL" id="MCB8880416.1"/>
    </source>
</evidence>